<dbReference type="PROSITE" id="PS00455">
    <property type="entry name" value="AMP_BINDING"/>
    <property type="match status" value="1"/>
</dbReference>
<organism evidence="17 18">
    <name type="scientific">Echeneis naucrates</name>
    <name type="common">Live sharksucker</name>
    <dbReference type="NCBI Taxonomy" id="173247"/>
    <lineage>
        <taxon>Eukaryota</taxon>
        <taxon>Metazoa</taxon>
        <taxon>Chordata</taxon>
        <taxon>Craniata</taxon>
        <taxon>Vertebrata</taxon>
        <taxon>Euteleostomi</taxon>
        <taxon>Actinopterygii</taxon>
        <taxon>Neopterygii</taxon>
        <taxon>Teleostei</taxon>
        <taxon>Neoteleostei</taxon>
        <taxon>Acanthomorphata</taxon>
        <taxon>Carangaria</taxon>
        <taxon>Carangiformes</taxon>
        <taxon>Echeneidae</taxon>
        <taxon>Echeneis</taxon>
    </lineage>
</organism>
<comment type="catalytic activity">
    <reaction evidence="7">
        <text>5-hydroxy-(6E,8Z,11Z,14Z)-eicosatetraenoate + ATP + CoA = 5-hydroxy-(6E,8Z,11Z,14Z)-eicosatetraenoyl-CoA + AMP + diphosphate</text>
        <dbReference type="Rhea" id="RHEA:52108"/>
        <dbReference type="ChEBI" id="CHEBI:30616"/>
        <dbReference type="ChEBI" id="CHEBI:33019"/>
        <dbReference type="ChEBI" id="CHEBI:57287"/>
        <dbReference type="ChEBI" id="CHEBI:65341"/>
        <dbReference type="ChEBI" id="CHEBI:136407"/>
        <dbReference type="ChEBI" id="CHEBI:456215"/>
    </reaction>
    <physiologicalReaction direction="left-to-right" evidence="7">
        <dbReference type="Rhea" id="RHEA:52109"/>
    </physiologicalReaction>
</comment>
<evidence type="ECO:0000256" key="4">
    <source>
        <dbReference type="ARBA" id="ARBA00022832"/>
    </source>
</evidence>
<evidence type="ECO:0000256" key="8">
    <source>
        <dbReference type="ARBA" id="ARBA00024484"/>
    </source>
</evidence>
<evidence type="ECO:0000256" key="2">
    <source>
        <dbReference type="ARBA" id="ARBA00022598"/>
    </source>
</evidence>
<dbReference type="EC" id="6.2.1.3" evidence="14"/>
<dbReference type="PANTHER" id="PTHR43272:SF28">
    <property type="entry name" value="LONG-CHAIN-FATTY-ACID--COA LIGASE 1"/>
    <property type="match status" value="1"/>
</dbReference>
<sequence length="664" mass="73719">MQAQEVLRQLRIPELDDVRQYMRGMPTNALMGMGAFAAITTYWFATRPKALKPPCDLSLQSVEIPGGERARRSVLNDSNMNMTHYYDDTHTMYEVFKRGLRVSSEYRAENIGSALLHQGHSHLDDKLIGIFAQNRPEWTISELACYTYSLVPVPLYDTLGTEAIGYIIDKAAISTVICDVPEKAQMVLDCVNGKGPTVKTIVLMEAFDGDLVSRGQECGIEILSLKDFEPPKPEDLAVICFTSGTTGNPKGAMITHRNIISNSSAFIKITEGSLKPTPKDVVISFLPLAHMFERVVEAVILVHGARIGYFQGDIRLLMDDLKTLKPTVFPVVPRLLNRMFDKVFSQANTPMKKWLLDFAFRRKEAELKNGVVRKDSMWDKLIFKKVQASLGGRVRLVITGAAPVSPTILTFLRAALGCQFYEGYGQTECTAGCSISMPGDWTAGHVGPPLPCNTVKLVDVAEMNYLAANGEGEVCVKGPNVFQGYLKDPEKTAEAIDKDGWLHTGDIGKWLPNGSLKIIDRKKHIFKLAQGEYIAPEKIEIVYNCSDPVAQIFVHGDSLQACLVGIVVADPDFLPIWAKKKGIEGSYSELCKSKEVKNAILEDILTLGKEAGLKSFEQVKDIALHSEMFSVQNGLLTPTLKVKRAELRNHFREQIDELYAKIKI</sequence>
<dbReference type="InterPro" id="IPR020845">
    <property type="entry name" value="AMP-binding_CS"/>
</dbReference>
<comment type="catalytic activity">
    <reaction evidence="11">
        <text>(5Z,8Z,11Z,14Z)-eicosatetraenoate + ATP + CoA = (5Z,8Z,11Z,14Z)-eicosatetraenoyl-CoA + AMP + diphosphate</text>
        <dbReference type="Rhea" id="RHEA:19713"/>
        <dbReference type="ChEBI" id="CHEBI:30616"/>
        <dbReference type="ChEBI" id="CHEBI:32395"/>
        <dbReference type="ChEBI" id="CHEBI:33019"/>
        <dbReference type="ChEBI" id="CHEBI:57287"/>
        <dbReference type="ChEBI" id="CHEBI:57368"/>
        <dbReference type="ChEBI" id="CHEBI:456215"/>
        <dbReference type="EC" id="6.2.1.15"/>
    </reaction>
    <physiologicalReaction direction="left-to-right" evidence="11">
        <dbReference type="Rhea" id="RHEA:19714"/>
    </physiologicalReaction>
</comment>
<dbReference type="Gene3D" id="3.40.50.12780">
    <property type="entry name" value="N-terminal domain of ligase-like"/>
    <property type="match status" value="1"/>
</dbReference>
<dbReference type="InterPro" id="IPR042099">
    <property type="entry name" value="ANL_N_sf"/>
</dbReference>
<evidence type="ECO:0000259" key="16">
    <source>
        <dbReference type="Pfam" id="PF00501"/>
    </source>
</evidence>
<keyword evidence="18" id="KW-1185">Reference proteome</keyword>
<dbReference type="Proteomes" id="UP000472264">
    <property type="component" value="Chromosome 1"/>
</dbReference>
<evidence type="ECO:0000256" key="7">
    <source>
        <dbReference type="ARBA" id="ARBA00024469"/>
    </source>
</evidence>
<dbReference type="GO" id="GO:0016020">
    <property type="term" value="C:membrane"/>
    <property type="evidence" value="ECO:0007669"/>
    <property type="project" value="TreeGrafter"/>
</dbReference>
<dbReference type="AlphaFoldDB" id="A0A665T7G0"/>
<dbReference type="SUPFAM" id="SSF56801">
    <property type="entry name" value="Acetyl-CoA synthetase-like"/>
    <property type="match status" value="1"/>
</dbReference>
<feature type="domain" description="AMP-dependent synthetase/ligase" evidence="16">
    <location>
        <begin position="107"/>
        <end position="486"/>
    </location>
</feature>
<evidence type="ECO:0000256" key="6">
    <source>
        <dbReference type="ARBA" id="ARBA00023098"/>
    </source>
</evidence>
<evidence type="ECO:0000256" key="15">
    <source>
        <dbReference type="SAM" id="Phobius"/>
    </source>
</evidence>
<keyword evidence="2 14" id="KW-0436">Ligase</keyword>
<evidence type="ECO:0000256" key="12">
    <source>
        <dbReference type="ARBA" id="ARBA00024565"/>
    </source>
</evidence>
<protein>
    <recommendedName>
        <fullName evidence="14">Long-chain-fatty-acid--CoA ligase</fullName>
        <ecNumber evidence="14">6.2.1.3</ecNumber>
    </recommendedName>
</protein>
<name>A0A665T7G0_ECHNA</name>
<comment type="catalytic activity">
    <reaction evidence="13">
        <text>hexadecanoate + ATP + CoA = hexadecanoyl-CoA + AMP + diphosphate</text>
        <dbReference type="Rhea" id="RHEA:30751"/>
        <dbReference type="ChEBI" id="CHEBI:7896"/>
        <dbReference type="ChEBI" id="CHEBI:30616"/>
        <dbReference type="ChEBI" id="CHEBI:33019"/>
        <dbReference type="ChEBI" id="CHEBI:57287"/>
        <dbReference type="ChEBI" id="CHEBI:57379"/>
        <dbReference type="ChEBI" id="CHEBI:456215"/>
    </reaction>
    <physiologicalReaction direction="left-to-right" evidence="13">
        <dbReference type="Rhea" id="RHEA:30752"/>
    </physiologicalReaction>
</comment>
<dbReference type="InterPro" id="IPR000873">
    <property type="entry name" value="AMP-dep_synth/lig_dom"/>
</dbReference>
<reference evidence="17" key="3">
    <citation type="submission" date="2025-09" db="UniProtKB">
        <authorList>
            <consortium name="Ensembl"/>
        </authorList>
    </citation>
    <scope>IDENTIFICATION</scope>
</reference>
<feature type="transmembrane region" description="Helical" evidence="15">
    <location>
        <begin position="29"/>
        <end position="45"/>
    </location>
</feature>
<dbReference type="GO" id="GO:0005783">
    <property type="term" value="C:endoplasmic reticulum"/>
    <property type="evidence" value="ECO:0007669"/>
    <property type="project" value="TreeGrafter"/>
</dbReference>
<dbReference type="GO" id="GO:0005524">
    <property type="term" value="F:ATP binding"/>
    <property type="evidence" value="ECO:0007669"/>
    <property type="project" value="UniProtKB-KW"/>
</dbReference>
<keyword evidence="15" id="KW-0472">Membrane</keyword>
<evidence type="ECO:0000313" key="17">
    <source>
        <dbReference type="Ensembl" id="ENSENLP00000002628.1"/>
    </source>
</evidence>
<evidence type="ECO:0000256" key="1">
    <source>
        <dbReference type="ARBA" id="ARBA00006432"/>
    </source>
</evidence>
<evidence type="ECO:0000256" key="11">
    <source>
        <dbReference type="ARBA" id="ARBA00024548"/>
    </source>
</evidence>
<evidence type="ECO:0000313" key="18">
    <source>
        <dbReference type="Proteomes" id="UP000472264"/>
    </source>
</evidence>
<gene>
    <name evidence="17" type="primary">acsl1a</name>
</gene>
<comment type="similarity">
    <text evidence="1 14">Belongs to the ATP-dependent AMP-binding enzyme family.</text>
</comment>
<reference evidence="17" key="2">
    <citation type="submission" date="2025-08" db="UniProtKB">
        <authorList>
            <consortium name="Ensembl"/>
        </authorList>
    </citation>
    <scope>IDENTIFICATION</scope>
</reference>
<comment type="function">
    <text evidence="14">Catalyzes the conversion of long-chain fatty acids to their active form acyl-CoAs for both synthesis of cellular lipids, and degradation via beta-oxidation.</text>
</comment>
<dbReference type="CDD" id="cd05927">
    <property type="entry name" value="LC-FACS_euk"/>
    <property type="match status" value="1"/>
</dbReference>
<comment type="catalytic activity">
    <reaction evidence="8">
        <text>a long-chain fatty acid + ATP + CoA = a long-chain fatty acyl-CoA + AMP + diphosphate</text>
        <dbReference type="Rhea" id="RHEA:15421"/>
        <dbReference type="ChEBI" id="CHEBI:30616"/>
        <dbReference type="ChEBI" id="CHEBI:33019"/>
        <dbReference type="ChEBI" id="CHEBI:57287"/>
        <dbReference type="ChEBI" id="CHEBI:57560"/>
        <dbReference type="ChEBI" id="CHEBI:83139"/>
        <dbReference type="ChEBI" id="CHEBI:456215"/>
        <dbReference type="EC" id="6.2.1.3"/>
    </reaction>
    <physiologicalReaction direction="left-to-right" evidence="8">
        <dbReference type="Rhea" id="RHEA:15422"/>
    </physiologicalReaction>
</comment>
<comment type="catalytic activity">
    <reaction evidence="9">
        <text>12-hydroxy-(5Z,8Z,10E,14Z)-eicosatetraenoate + ATP + CoA = 12-hydroxy-(5Z,8Z,10E,14Z)-eicosatetraenoyl-CoA + AMP + diphosphate</text>
        <dbReference type="Rhea" id="RHEA:52112"/>
        <dbReference type="ChEBI" id="CHEBI:30616"/>
        <dbReference type="ChEBI" id="CHEBI:33019"/>
        <dbReference type="ChEBI" id="CHEBI:57287"/>
        <dbReference type="ChEBI" id="CHEBI:90718"/>
        <dbReference type="ChEBI" id="CHEBI:136408"/>
        <dbReference type="ChEBI" id="CHEBI:456215"/>
    </reaction>
    <physiologicalReaction direction="left-to-right" evidence="9">
        <dbReference type="Rhea" id="RHEA:52113"/>
    </physiologicalReaction>
</comment>
<accession>A0A665T7G0</accession>
<evidence type="ECO:0000256" key="10">
    <source>
        <dbReference type="ARBA" id="ARBA00024532"/>
    </source>
</evidence>
<keyword evidence="5 14" id="KW-0067">ATP-binding</keyword>
<dbReference type="InterPro" id="IPR045311">
    <property type="entry name" value="LC-FACS_euk"/>
</dbReference>
<dbReference type="PANTHER" id="PTHR43272">
    <property type="entry name" value="LONG-CHAIN-FATTY-ACID--COA LIGASE"/>
    <property type="match status" value="1"/>
</dbReference>
<keyword evidence="15" id="KW-1133">Transmembrane helix</keyword>
<evidence type="ECO:0000256" key="5">
    <source>
        <dbReference type="ARBA" id="ARBA00022840"/>
    </source>
</evidence>
<comment type="catalytic activity">
    <reaction evidence="12">
        <text>(E)-hexadec-2-enoate + ATP + CoA = (2E)-hexadecenoyl-CoA + AMP + diphosphate</text>
        <dbReference type="Rhea" id="RHEA:36139"/>
        <dbReference type="ChEBI" id="CHEBI:30616"/>
        <dbReference type="ChEBI" id="CHEBI:33019"/>
        <dbReference type="ChEBI" id="CHEBI:57287"/>
        <dbReference type="ChEBI" id="CHEBI:61526"/>
        <dbReference type="ChEBI" id="CHEBI:72745"/>
        <dbReference type="ChEBI" id="CHEBI:456215"/>
    </reaction>
    <physiologicalReaction direction="left-to-right" evidence="12">
        <dbReference type="Rhea" id="RHEA:36140"/>
    </physiologicalReaction>
</comment>
<keyword evidence="6 14" id="KW-0443">Lipid metabolism</keyword>
<dbReference type="Pfam" id="PF00501">
    <property type="entry name" value="AMP-binding"/>
    <property type="match status" value="1"/>
</dbReference>
<evidence type="ECO:0000256" key="3">
    <source>
        <dbReference type="ARBA" id="ARBA00022741"/>
    </source>
</evidence>
<comment type="catalytic activity">
    <reaction evidence="10">
        <text>15-hydroxy-(5Z,8Z,11Z,13E)-eicosatetraenoate + ATP + CoA = 15-hydroxy-(5Z,8Z,11Z,13E)-eicosatetraenoyl-CoA + AMP + diphosphate</text>
        <dbReference type="Rhea" id="RHEA:52116"/>
        <dbReference type="ChEBI" id="CHEBI:30616"/>
        <dbReference type="ChEBI" id="CHEBI:33019"/>
        <dbReference type="ChEBI" id="CHEBI:57287"/>
        <dbReference type="ChEBI" id="CHEBI:78832"/>
        <dbReference type="ChEBI" id="CHEBI:136409"/>
        <dbReference type="ChEBI" id="CHEBI:456215"/>
    </reaction>
    <physiologicalReaction direction="left-to-right" evidence="10">
        <dbReference type="Rhea" id="RHEA:52117"/>
    </physiologicalReaction>
</comment>
<proteinExistence type="inferred from homology"/>
<reference evidence="17" key="1">
    <citation type="submission" date="2021-04" db="EMBL/GenBank/DDBJ databases">
        <authorList>
            <consortium name="Wellcome Sanger Institute Data Sharing"/>
        </authorList>
    </citation>
    <scope>NUCLEOTIDE SEQUENCE [LARGE SCALE GENOMIC DNA]</scope>
</reference>
<evidence type="ECO:0000256" key="9">
    <source>
        <dbReference type="ARBA" id="ARBA00024495"/>
    </source>
</evidence>
<dbReference type="GO" id="GO:0047676">
    <property type="term" value="F:arachidonate-CoA ligase activity"/>
    <property type="evidence" value="ECO:0007669"/>
    <property type="project" value="UniProtKB-EC"/>
</dbReference>
<dbReference type="Ensembl" id="ENSENLT00000002809.1">
    <property type="protein sequence ID" value="ENSENLP00000002628.1"/>
    <property type="gene ID" value="ENSENLG00000000833.1"/>
</dbReference>
<keyword evidence="3 14" id="KW-0547">Nucleotide-binding</keyword>
<evidence type="ECO:0000256" key="13">
    <source>
        <dbReference type="ARBA" id="ARBA00049139"/>
    </source>
</evidence>
<keyword evidence="15" id="KW-0812">Transmembrane</keyword>
<keyword evidence="4 14" id="KW-0276">Fatty acid metabolism</keyword>
<evidence type="ECO:0000256" key="14">
    <source>
        <dbReference type="RuleBase" id="RU369030"/>
    </source>
</evidence>